<evidence type="ECO:0000256" key="1">
    <source>
        <dbReference type="ARBA" id="ARBA00004651"/>
    </source>
</evidence>
<dbReference type="GO" id="GO:0007204">
    <property type="term" value="P:positive regulation of cytosolic calcium ion concentration"/>
    <property type="evidence" value="ECO:0007669"/>
    <property type="project" value="TreeGrafter"/>
</dbReference>
<dbReference type="PANTHER" id="PTHR10489:SF733">
    <property type="entry name" value="ATYPICAL CHEMOKINE RECEPTOR 4"/>
    <property type="match status" value="1"/>
</dbReference>
<evidence type="ECO:0000256" key="8">
    <source>
        <dbReference type="ARBA" id="ARBA00023180"/>
    </source>
</evidence>
<dbReference type="PANTHER" id="PTHR10489">
    <property type="entry name" value="CELL ADHESION MOLECULE"/>
    <property type="match status" value="1"/>
</dbReference>
<evidence type="ECO:0000256" key="6">
    <source>
        <dbReference type="ARBA" id="ARBA00023136"/>
    </source>
</evidence>
<dbReference type="InterPro" id="IPR000355">
    <property type="entry name" value="Chemokine_rcpt"/>
</dbReference>
<feature type="transmembrane region" description="Helical" evidence="10">
    <location>
        <begin position="253"/>
        <end position="271"/>
    </location>
</feature>
<accession>A0A8C9LEL8</accession>
<reference evidence="12" key="2">
    <citation type="submission" date="2025-09" db="UniProtKB">
        <authorList>
            <consortium name="Ensembl"/>
        </authorList>
    </citation>
    <scope>IDENTIFICATION</scope>
</reference>
<comment type="subcellular location">
    <subcellularLocation>
        <location evidence="1">Cell membrane</location>
        <topology evidence="1">Multi-pass membrane protein</topology>
    </subcellularLocation>
</comment>
<feature type="transmembrane region" description="Helical" evidence="10">
    <location>
        <begin position="87"/>
        <end position="108"/>
    </location>
</feature>
<organism evidence="12 13">
    <name type="scientific">Pavo cristatus</name>
    <name type="common">Indian peafowl</name>
    <name type="synonym">Blue peafowl</name>
    <dbReference type="NCBI Taxonomy" id="9049"/>
    <lineage>
        <taxon>Eukaryota</taxon>
        <taxon>Metazoa</taxon>
        <taxon>Chordata</taxon>
        <taxon>Craniata</taxon>
        <taxon>Vertebrata</taxon>
        <taxon>Euteleostomi</taxon>
        <taxon>Archelosauria</taxon>
        <taxon>Archosauria</taxon>
        <taxon>Dinosauria</taxon>
        <taxon>Saurischia</taxon>
        <taxon>Theropoda</taxon>
        <taxon>Coelurosauria</taxon>
        <taxon>Aves</taxon>
        <taxon>Neognathae</taxon>
        <taxon>Galloanserae</taxon>
        <taxon>Galliformes</taxon>
        <taxon>Phasianidae</taxon>
        <taxon>Phasianinae</taxon>
        <taxon>Pavo</taxon>
    </lineage>
</organism>
<dbReference type="GO" id="GO:0006955">
    <property type="term" value="P:immune response"/>
    <property type="evidence" value="ECO:0007669"/>
    <property type="project" value="TreeGrafter"/>
</dbReference>
<dbReference type="Gene3D" id="1.20.1070.10">
    <property type="entry name" value="Rhodopsin 7-helix transmembrane proteins"/>
    <property type="match status" value="1"/>
</dbReference>
<dbReference type="InterPro" id="IPR050119">
    <property type="entry name" value="CCR1-9-like"/>
</dbReference>
<evidence type="ECO:0000256" key="3">
    <source>
        <dbReference type="ARBA" id="ARBA00022692"/>
    </source>
</evidence>
<dbReference type="PROSITE" id="PS50262">
    <property type="entry name" value="G_PROTEIN_RECEP_F1_2"/>
    <property type="match status" value="1"/>
</dbReference>
<feature type="transmembrane region" description="Helical" evidence="10">
    <location>
        <begin position="120"/>
        <end position="139"/>
    </location>
</feature>
<evidence type="ECO:0000256" key="5">
    <source>
        <dbReference type="ARBA" id="ARBA00023040"/>
    </source>
</evidence>
<evidence type="ECO:0000256" key="4">
    <source>
        <dbReference type="ARBA" id="ARBA00022989"/>
    </source>
</evidence>
<keyword evidence="9" id="KW-0807">Transducer</keyword>
<dbReference type="InterPro" id="IPR000276">
    <property type="entry name" value="GPCR_Rhodpsn"/>
</dbReference>
<dbReference type="CDD" id="cd15176">
    <property type="entry name" value="7tmA_ACKR4_CCR11"/>
    <property type="match status" value="1"/>
</dbReference>
<keyword evidence="4 10" id="KW-1133">Transmembrane helix</keyword>
<keyword evidence="3 10" id="KW-0812">Transmembrane</keyword>
<keyword evidence="13" id="KW-1185">Reference proteome</keyword>
<dbReference type="SUPFAM" id="SSF81321">
    <property type="entry name" value="Family A G protein-coupled receptor-like"/>
    <property type="match status" value="1"/>
</dbReference>
<feature type="transmembrane region" description="Helical" evidence="10">
    <location>
        <begin position="335"/>
        <end position="354"/>
    </location>
</feature>
<name>A0A8C9LEL8_PAVCR</name>
<dbReference type="PRINTS" id="PR01558">
    <property type="entry name" value="CHEMOKINER11"/>
</dbReference>
<sequence>MGQLCFTYQALKLETRIISLMSSQPQPPSFSFYLTFSFAMGWDVNNSTDYWLEDNEHYLNSDIDYNTYEFLCEKEDVRKFMKVFLPVFYALTFTAGVAGNSLVVAIYAYCKKPKTKTDVYIMHLAIADLLLLFTLPFWAANAVQGWELGNSMCKLTSSLYTMNFSSSMLFLACISVDRYRATSESQRHRRAGKHCSVTCICVWLSAILLSIPDLIFNQVMTRNNRNECLPIFPMNMETVLKASIQILEVILEFLLPFLVMMTCYSVTARAIFRSANAKKSRPFTVLLAVVAAFIITQLPYNMVKFWRAIDSIYLLITDCEASKTIDIALQVTKSIALFHTCLNPILYAFLGASFKMHVMKIAKNYGYWRRQQQHEVPEEISMNSEARTEETISFTI</sequence>
<dbReference type="Proteomes" id="UP000694428">
    <property type="component" value="Unplaced"/>
</dbReference>
<dbReference type="GO" id="GO:0019957">
    <property type="term" value="F:C-C chemokine binding"/>
    <property type="evidence" value="ECO:0007669"/>
    <property type="project" value="TreeGrafter"/>
</dbReference>
<keyword evidence="5" id="KW-0297">G-protein coupled receptor</keyword>
<evidence type="ECO:0000259" key="11">
    <source>
        <dbReference type="PROSITE" id="PS50262"/>
    </source>
</evidence>
<evidence type="ECO:0000256" key="9">
    <source>
        <dbReference type="ARBA" id="ARBA00023224"/>
    </source>
</evidence>
<feature type="transmembrane region" description="Helical" evidence="10">
    <location>
        <begin position="197"/>
        <end position="216"/>
    </location>
</feature>
<dbReference type="PRINTS" id="PR00657">
    <property type="entry name" value="CCCHEMOKINER"/>
</dbReference>
<keyword evidence="8" id="KW-0325">Glycoprotein</keyword>
<evidence type="ECO:0000256" key="10">
    <source>
        <dbReference type="SAM" id="Phobius"/>
    </source>
</evidence>
<proteinExistence type="predicted"/>
<dbReference type="GO" id="GO:0009897">
    <property type="term" value="C:external side of plasma membrane"/>
    <property type="evidence" value="ECO:0007669"/>
    <property type="project" value="TreeGrafter"/>
</dbReference>
<dbReference type="PRINTS" id="PR00237">
    <property type="entry name" value="GPCRRHODOPSN"/>
</dbReference>
<dbReference type="FunFam" id="1.20.1070.10:FF:000035">
    <property type="entry name" value="C-C chemokine receptor type 6"/>
    <property type="match status" value="1"/>
</dbReference>
<evidence type="ECO:0000313" key="12">
    <source>
        <dbReference type="Ensembl" id="ENSPSTP00000022774.1"/>
    </source>
</evidence>
<evidence type="ECO:0000256" key="7">
    <source>
        <dbReference type="ARBA" id="ARBA00023170"/>
    </source>
</evidence>
<dbReference type="GO" id="GO:0005044">
    <property type="term" value="F:scavenger receptor activity"/>
    <property type="evidence" value="ECO:0007669"/>
    <property type="project" value="InterPro"/>
</dbReference>
<evidence type="ECO:0000313" key="13">
    <source>
        <dbReference type="Proteomes" id="UP000694428"/>
    </source>
</evidence>
<keyword evidence="6 10" id="KW-0472">Membrane</keyword>
<protein>
    <submittedName>
        <fullName evidence="12">Atypical chemokine receptor 4</fullName>
    </submittedName>
</protein>
<dbReference type="Ensembl" id="ENSPSTT00000023931.1">
    <property type="protein sequence ID" value="ENSPSTP00000022774.1"/>
    <property type="gene ID" value="ENSPSTG00000016716.1"/>
</dbReference>
<dbReference type="GO" id="GO:0060326">
    <property type="term" value="P:cell chemotaxis"/>
    <property type="evidence" value="ECO:0007669"/>
    <property type="project" value="TreeGrafter"/>
</dbReference>
<dbReference type="GO" id="GO:0016493">
    <property type="term" value="F:C-C chemokine receptor activity"/>
    <property type="evidence" value="ECO:0007669"/>
    <property type="project" value="TreeGrafter"/>
</dbReference>
<feature type="domain" description="G-protein coupled receptors family 1 profile" evidence="11">
    <location>
        <begin position="99"/>
        <end position="347"/>
    </location>
</feature>
<evidence type="ECO:0000256" key="2">
    <source>
        <dbReference type="ARBA" id="ARBA00022475"/>
    </source>
</evidence>
<dbReference type="Pfam" id="PF00001">
    <property type="entry name" value="7tm_1"/>
    <property type="match status" value="1"/>
</dbReference>
<dbReference type="GO" id="GO:0019722">
    <property type="term" value="P:calcium-mediated signaling"/>
    <property type="evidence" value="ECO:0007669"/>
    <property type="project" value="TreeGrafter"/>
</dbReference>
<keyword evidence="2" id="KW-1003">Cell membrane</keyword>
<feature type="transmembrane region" description="Helical" evidence="10">
    <location>
        <begin position="283"/>
        <end position="300"/>
    </location>
</feature>
<keyword evidence="7" id="KW-0675">Receptor</keyword>
<dbReference type="InterPro" id="IPR005383">
    <property type="entry name" value="ACKR4"/>
</dbReference>
<feature type="transmembrane region" description="Helical" evidence="10">
    <location>
        <begin position="159"/>
        <end position="176"/>
    </location>
</feature>
<reference evidence="12" key="1">
    <citation type="submission" date="2025-08" db="UniProtKB">
        <authorList>
            <consortium name="Ensembl"/>
        </authorList>
    </citation>
    <scope>IDENTIFICATION</scope>
</reference>
<dbReference type="AlphaFoldDB" id="A0A8C9LEL8"/>
<dbReference type="InterPro" id="IPR017452">
    <property type="entry name" value="GPCR_Rhodpsn_7TM"/>
</dbReference>